<keyword evidence="1" id="KW-0175">Coiled coil</keyword>
<dbReference type="SMART" id="SM00267">
    <property type="entry name" value="GGDEF"/>
    <property type="match status" value="1"/>
</dbReference>
<dbReference type="PANTHER" id="PTHR44757:SF2">
    <property type="entry name" value="BIOFILM ARCHITECTURE MAINTENANCE PROTEIN MBAA"/>
    <property type="match status" value="1"/>
</dbReference>
<evidence type="ECO:0000259" key="3">
    <source>
        <dbReference type="PROSITE" id="PS50883"/>
    </source>
</evidence>
<dbReference type="KEGG" id="ccb:Clocel_0511"/>
<dbReference type="InterPro" id="IPR029787">
    <property type="entry name" value="Nucleotide_cyclase"/>
</dbReference>
<accession>D9SQZ8</accession>
<keyword evidence="2" id="KW-1133">Transmembrane helix</keyword>
<dbReference type="SMART" id="SM00052">
    <property type="entry name" value="EAL"/>
    <property type="match status" value="1"/>
</dbReference>
<sequence length="603" mass="69349">MEQNSTNMIERYLDDKTIQLESKKYRKLKIFISIILFLTFSFLQRKVNGVPTISGIFAQLQVLVSIYLAIKASKASYITAVLLNLFGISQVMIAIFLLGNVSAVTGVIVYSFNIISITIIWALSNRNVKQFKRVLDQREDIIALYEELSASEEELRDQNRQLMDYNEKLVKQEEELTFLAHYDTLSGLPNRKMIKDTLEKIRKNALENESSFAVVLIDLDDFKKINDTMGHHIGDTLLQAVAERLIPFVKEEDILGRMGGDEFALVIQSQYKEDIFQYLEQLRNNLNQDFNIDGNRVRTCASFGVALFPQDSTDDDELMKYADTAMYKVKATGKNNICFFKKEMNDEVLERTEFEKRLLTAMEEDELFLVFQPQYRLDPLELRGFEVLVRWKSPDMGMVSPMKFIPLAEEMGLIVKMGEWILRTACKKFKALKDKYSLDSMISVNISAVQIQDEFFVDIVKSALEESGLEGKYLELEITESVLIESIDKVIGVFEELKKLGVHIALDDFGTGYSSLSYLQRLPIDTLKIDKSFLNHQNTSDENKDIIGGIIFLMHRMGIYVIMEGVEEEFQLNYLKHRQCDCIQGFLLGKPLDEPTVEELLKK</sequence>
<evidence type="ECO:0000256" key="1">
    <source>
        <dbReference type="SAM" id="Coils"/>
    </source>
</evidence>
<dbReference type="InterPro" id="IPR043128">
    <property type="entry name" value="Rev_trsase/Diguanyl_cyclase"/>
</dbReference>
<dbReference type="PANTHER" id="PTHR44757">
    <property type="entry name" value="DIGUANYLATE CYCLASE DGCP"/>
    <property type="match status" value="1"/>
</dbReference>
<organism evidence="5 6">
    <name type="scientific">Clostridium cellulovorans (strain ATCC 35296 / DSM 3052 / OCM 3 / 743B)</name>
    <dbReference type="NCBI Taxonomy" id="573061"/>
    <lineage>
        <taxon>Bacteria</taxon>
        <taxon>Bacillati</taxon>
        <taxon>Bacillota</taxon>
        <taxon>Clostridia</taxon>
        <taxon>Eubacteriales</taxon>
        <taxon>Clostridiaceae</taxon>
        <taxon>Clostridium</taxon>
    </lineage>
</organism>
<dbReference type="EMBL" id="CP002160">
    <property type="protein sequence ID" value="ADL50286.1"/>
    <property type="molecule type" value="Genomic_DNA"/>
</dbReference>
<evidence type="ECO:0000313" key="5">
    <source>
        <dbReference type="EMBL" id="ADL50286.1"/>
    </source>
</evidence>
<feature type="domain" description="EAL" evidence="3">
    <location>
        <begin position="351"/>
        <end position="603"/>
    </location>
</feature>
<dbReference type="CDD" id="cd01949">
    <property type="entry name" value="GGDEF"/>
    <property type="match status" value="1"/>
</dbReference>
<dbReference type="STRING" id="573061.Clocel_0511"/>
<dbReference type="NCBIfam" id="TIGR00254">
    <property type="entry name" value="GGDEF"/>
    <property type="match status" value="1"/>
</dbReference>
<dbReference type="CDD" id="cd01948">
    <property type="entry name" value="EAL"/>
    <property type="match status" value="1"/>
</dbReference>
<feature type="domain" description="GGDEF" evidence="4">
    <location>
        <begin position="210"/>
        <end position="342"/>
    </location>
</feature>
<evidence type="ECO:0000313" key="6">
    <source>
        <dbReference type="Proteomes" id="UP000002730"/>
    </source>
</evidence>
<dbReference type="Gene3D" id="3.30.70.270">
    <property type="match status" value="1"/>
</dbReference>
<feature type="transmembrane region" description="Helical" evidence="2">
    <location>
        <begin position="28"/>
        <end position="44"/>
    </location>
</feature>
<dbReference type="OrthoDB" id="9762141at2"/>
<dbReference type="SUPFAM" id="SSF55073">
    <property type="entry name" value="Nucleotide cyclase"/>
    <property type="match status" value="1"/>
</dbReference>
<feature type="coiled-coil region" evidence="1">
    <location>
        <begin position="141"/>
        <end position="175"/>
    </location>
</feature>
<dbReference type="eggNOG" id="COG5001">
    <property type="taxonomic scope" value="Bacteria"/>
</dbReference>
<dbReference type="Pfam" id="PF00563">
    <property type="entry name" value="EAL"/>
    <property type="match status" value="1"/>
</dbReference>
<evidence type="ECO:0000256" key="2">
    <source>
        <dbReference type="SAM" id="Phobius"/>
    </source>
</evidence>
<dbReference type="SUPFAM" id="SSF141868">
    <property type="entry name" value="EAL domain-like"/>
    <property type="match status" value="1"/>
</dbReference>
<dbReference type="InterPro" id="IPR052155">
    <property type="entry name" value="Biofilm_reg_signaling"/>
</dbReference>
<reference evidence="5 6" key="1">
    <citation type="submission" date="2010-08" db="EMBL/GenBank/DDBJ databases">
        <title>Complete sequence of Clostridium cellulovorans 743B.</title>
        <authorList>
            <consortium name="US DOE Joint Genome Institute"/>
            <person name="Lucas S."/>
            <person name="Copeland A."/>
            <person name="Lapidus A."/>
            <person name="Cheng J.-F."/>
            <person name="Bruce D."/>
            <person name="Goodwin L."/>
            <person name="Pitluck S."/>
            <person name="Chertkov O."/>
            <person name="Detter J.C."/>
            <person name="Han C."/>
            <person name="Tapia R."/>
            <person name="Land M."/>
            <person name="Hauser L."/>
            <person name="Chang Y.-J."/>
            <person name="Jeffries C."/>
            <person name="Kyrpides N."/>
            <person name="Ivanova N."/>
            <person name="Mikhailova N."/>
            <person name="Hemme C.L."/>
            <person name="Woyke T."/>
        </authorList>
    </citation>
    <scope>NUCLEOTIDE SEQUENCE [LARGE SCALE GENOMIC DNA]</scope>
    <source>
        <strain evidence="6">ATCC 35296 / DSM 3052 / OCM 3 / 743B</strain>
    </source>
</reference>
<dbReference type="Pfam" id="PF00990">
    <property type="entry name" value="GGDEF"/>
    <property type="match status" value="1"/>
</dbReference>
<gene>
    <name evidence="5" type="ordered locus">Clocel_0511</name>
</gene>
<dbReference type="Proteomes" id="UP000002730">
    <property type="component" value="Chromosome"/>
</dbReference>
<protein>
    <submittedName>
        <fullName evidence="5">Diguanylate cyclase/phosphodiesterase</fullName>
    </submittedName>
</protein>
<feature type="transmembrane region" description="Helical" evidence="2">
    <location>
        <begin position="77"/>
        <end position="97"/>
    </location>
</feature>
<dbReference type="HOGENOM" id="CLU_000445_70_50_9"/>
<dbReference type="InterPro" id="IPR001633">
    <property type="entry name" value="EAL_dom"/>
</dbReference>
<dbReference type="PROSITE" id="PS50887">
    <property type="entry name" value="GGDEF"/>
    <property type="match status" value="1"/>
</dbReference>
<dbReference type="Gene3D" id="3.20.20.450">
    <property type="entry name" value="EAL domain"/>
    <property type="match status" value="1"/>
</dbReference>
<feature type="transmembrane region" description="Helical" evidence="2">
    <location>
        <begin position="50"/>
        <end position="70"/>
    </location>
</feature>
<dbReference type="RefSeq" id="WP_010074941.1">
    <property type="nucleotide sequence ID" value="NC_014393.1"/>
</dbReference>
<dbReference type="InterPro" id="IPR035919">
    <property type="entry name" value="EAL_sf"/>
</dbReference>
<dbReference type="FunFam" id="3.30.70.270:FF:000001">
    <property type="entry name" value="Diguanylate cyclase domain protein"/>
    <property type="match status" value="1"/>
</dbReference>
<proteinExistence type="predicted"/>
<dbReference type="PROSITE" id="PS50883">
    <property type="entry name" value="EAL"/>
    <property type="match status" value="1"/>
</dbReference>
<keyword evidence="2" id="KW-0472">Membrane</keyword>
<dbReference type="InterPro" id="IPR000160">
    <property type="entry name" value="GGDEF_dom"/>
</dbReference>
<dbReference type="AlphaFoldDB" id="D9SQZ8"/>
<keyword evidence="6" id="KW-1185">Reference proteome</keyword>
<keyword evidence="2" id="KW-0812">Transmembrane</keyword>
<name>D9SQZ8_CLOC7</name>
<feature type="transmembrane region" description="Helical" evidence="2">
    <location>
        <begin position="103"/>
        <end position="123"/>
    </location>
</feature>
<evidence type="ECO:0000259" key="4">
    <source>
        <dbReference type="PROSITE" id="PS50887"/>
    </source>
</evidence>